<dbReference type="SUPFAM" id="SSF158682">
    <property type="entry name" value="TerB-like"/>
    <property type="match status" value="1"/>
</dbReference>
<protein>
    <submittedName>
        <fullName evidence="2">Tellurite resistance TerB family protein</fullName>
    </submittedName>
</protein>
<evidence type="ECO:0000256" key="1">
    <source>
        <dbReference type="SAM" id="MobiDB-lite"/>
    </source>
</evidence>
<evidence type="ECO:0000313" key="3">
    <source>
        <dbReference type="Proteomes" id="UP001518989"/>
    </source>
</evidence>
<proteinExistence type="predicted"/>
<dbReference type="EMBL" id="JACTNG010000002">
    <property type="protein sequence ID" value="MBO1078569.1"/>
    <property type="molecule type" value="Genomic_DNA"/>
</dbReference>
<reference evidence="2 3" key="1">
    <citation type="submission" date="2020-09" db="EMBL/GenBank/DDBJ databases">
        <title>Roseomonas.</title>
        <authorList>
            <person name="Zhu W."/>
        </authorList>
    </citation>
    <scope>NUCLEOTIDE SEQUENCE [LARGE SCALE GENOMIC DNA]</scope>
    <source>
        <strain evidence="2 3">573</strain>
    </source>
</reference>
<evidence type="ECO:0000313" key="2">
    <source>
        <dbReference type="EMBL" id="MBO1078569.1"/>
    </source>
</evidence>
<sequence length="274" mass="27090">MIDPKSLLDRFLGPNAGAQLGNVLGQVTGQRGAQPPARAGGGPWGLPAAPPGGGGGLPGNLGGMLGGLGSKLPGGFMGGAASGGLLGMLLGGGKGGKGIGGVLSHGGAAALGALAFRAYQNWQQGQAPAAATPATARDAQTMDASFHPDAPAADGQPFALALVRAMIGAAKADGHVDAQEQEAIFAHVEQAGMDAEAKAFVFDALSQPTDLNAIAASAGTQEQKAELYLATCLAIDPDHPAERAYLEALAHRLALPAELVAHLRAQADAAHKAG</sequence>
<dbReference type="RefSeq" id="WP_207415983.1">
    <property type="nucleotide sequence ID" value="NZ_CP061178.1"/>
</dbReference>
<gene>
    <name evidence="2" type="ORF">IAI61_05965</name>
</gene>
<keyword evidence="3" id="KW-1185">Reference proteome</keyword>
<accession>A0ABS3KM64</accession>
<dbReference type="InterPro" id="IPR007486">
    <property type="entry name" value="YebE"/>
</dbReference>
<feature type="region of interest" description="Disordered" evidence="1">
    <location>
        <begin position="28"/>
        <end position="57"/>
    </location>
</feature>
<comment type="caution">
    <text evidence="2">The sequence shown here is derived from an EMBL/GenBank/DDBJ whole genome shotgun (WGS) entry which is preliminary data.</text>
</comment>
<dbReference type="Gene3D" id="1.10.3680.10">
    <property type="entry name" value="TerB-like"/>
    <property type="match status" value="1"/>
</dbReference>
<organism evidence="2 3">
    <name type="scientific">Roseomonas haemaphysalidis</name>
    <dbReference type="NCBI Taxonomy" id="2768162"/>
    <lineage>
        <taxon>Bacteria</taxon>
        <taxon>Pseudomonadati</taxon>
        <taxon>Pseudomonadota</taxon>
        <taxon>Alphaproteobacteria</taxon>
        <taxon>Acetobacterales</taxon>
        <taxon>Roseomonadaceae</taxon>
        <taxon>Roseomonas</taxon>
    </lineage>
</organism>
<dbReference type="InterPro" id="IPR029024">
    <property type="entry name" value="TerB-like"/>
</dbReference>
<name>A0ABS3KM64_9PROT</name>
<dbReference type="CDD" id="cd07178">
    <property type="entry name" value="terB_like_YebE"/>
    <property type="match status" value="1"/>
</dbReference>
<dbReference type="Proteomes" id="UP001518989">
    <property type="component" value="Unassembled WGS sequence"/>
</dbReference>
<dbReference type="Pfam" id="PF04391">
    <property type="entry name" value="DUF533"/>
    <property type="match status" value="1"/>
</dbReference>